<dbReference type="Proteomes" id="UP000027073">
    <property type="component" value="Unassembled WGS sequence"/>
</dbReference>
<evidence type="ECO:0000313" key="2">
    <source>
        <dbReference type="Proteomes" id="UP000027073"/>
    </source>
</evidence>
<evidence type="ECO:0000313" key="1">
    <source>
        <dbReference type="EMBL" id="KDQ23094.1"/>
    </source>
</evidence>
<dbReference type="VEuPathDB" id="FungiDB:PLEOSDRAFT_1108729"/>
<proteinExistence type="predicted"/>
<name>A0A067N5G5_PLEO1</name>
<dbReference type="AlphaFoldDB" id="A0A067N5G5"/>
<organism evidence="1 2">
    <name type="scientific">Pleurotus ostreatus (strain PC15)</name>
    <name type="common">Oyster mushroom</name>
    <dbReference type="NCBI Taxonomy" id="1137138"/>
    <lineage>
        <taxon>Eukaryota</taxon>
        <taxon>Fungi</taxon>
        <taxon>Dikarya</taxon>
        <taxon>Basidiomycota</taxon>
        <taxon>Agaricomycotina</taxon>
        <taxon>Agaricomycetes</taxon>
        <taxon>Agaricomycetidae</taxon>
        <taxon>Agaricales</taxon>
        <taxon>Pleurotineae</taxon>
        <taxon>Pleurotaceae</taxon>
        <taxon>Pleurotus</taxon>
    </lineage>
</organism>
<dbReference type="InParanoid" id="A0A067N5G5"/>
<dbReference type="EMBL" id="KL198013">
    <property type="protein sequence ID" value="KDQ23094.1"/>
    <property type="molecule type" value="Genomic_DNA"/>
</dbReference>
<gene>
    <name evidence="1" type="ORF">PLEOSDRAFT_1108729</name>
</gene>
<accession>A0A067N5G5</accession>
<sequence>MCQNVAKELTTRKVSSMALVPEDNPRRGFMGVLPRANAFEDPRHQLDEDEVL</sequence>
<reference evidence="2" key="1">
    <citation type="journal article" date="2014" name="Proc. Natl. Acad. Sci. U.S.A.">
        <title>Extensive sampling of basidiomycete genomes demonstrates inadequacy of the white-rot/brown-rot paradigm for wood decay fungi.</title>
        <authorList>
            <person name="Riley R."/>
            <person name="Salamov A.A."/>
            <person name="Brown D.W."/>
            <person name="Nagy L.G."/>
            <person name="Floudas D."/>
            <person name="Held B.W."/>
            <person name="Levasseur A."/>
            <person name="Lombard V."/>
            <person name="Morin E."/>
            <person name="Otillar R."/>
            <person name="Lindquist E.A."/>
            <person name="Sun H."/>
            <person name="LaButti K.M."/>
            <person name="Schmutz J."/>
            <person name="Jabbour D."/>
            <person name="Luo H."/>
            <person name="Baker S.E."/>
            <person name="Pisabarro A.G."/>
            <person name="Walton J.D."/>
            <person name="Blanchette R.A."/>
            <person name="Henrissat B."/>
            <person name="Martin F."/>
            <person name="Cullen D."/>
            <person name="Hibbett D.S."/>
            <person name="Grigoriev I.V."/>
        </authorList>
    </citation>
    <scope>NUCLEOTIDE SEQUENCE [LARGE SCALE GENOMIC DNA]</scope>
    <source>
        <strain evidence="2">PC15</strain>
    </source>
</reference>
<dbReference type="HOGENOM" id="CLU_3088272_0_0_1"/>
<protein>
    <submittedName>
        <fullName evidence="1">Uncharacterized protein</fullName>
    </submittedName>
</protein>